<feature type="domain" description="GST C-terminal" evidence="5">
    <location>
        <begin position="186"/>
        <end position="310"/>
    </location>
</feature>
<comment type="caution">
    <text evidence="6">The sequence shown here is derived from an EMBL/GenBank/DDBJ whole genome shotgun (WGS) entry which is preliminary data.</text>
</comment>
<evidence type="ECO:0000256" key="2">
    <source>
        <dbReference type="ARBA" id="ARBA00022679"/>
    </source>
</evidence>
<name>A0A6A6M3B8_HEVBR</name>
<dbReference type="AlphaFoldDB" id="A0A6A6M3B8"/>
<dbReference type="EMBL" id="JAAGAX010000008">
    <property type="protein sequence ID" value="KAF2306776.1"/>
    <property type="molecule type" value="Genomic_DNA"/>
</dbReference>
<dbReference type="Proteomes" id="UP000467840">
    <property type="component" value="Chromosome 9"/>
</dbReference>
<organism evidence="6 7">
    <name type="scientific">Hevea brasiliensis</name>
    <name type="common">Para rubber tree</name>
    <name type="synonym">Siphonia brasiliensis</name>
    <dbReference type="NCBI Taxonomy" id="3981"/>
    <lineage>
        <taxon>Eukaryota</taxon>
        <taxon>Viridiplantae</taxon>
        <taxon>Streptophyta</taxon>
        <taxon>Embryophyta</taxon>
        <taxon>Tracheophyta</taxon>
        <taxon>Spermatophyta</taxon>
        <taxon>Magnoliopsida</taxon>
        <taxon>eudicotyledons</taxon>
        <taxon>Gunneridae</taxon>
        <taxon>Pentapetalae</taxon>
        <taxon>rosids</taxon>
        <taxon>fabids</taxon>
        <taxon>Malpighiales</taxon>
        <taxon>Euphorbiaceae</taxon>
        <taxon>Crotonoideae</taxon>
        <taxon>Micrandreae</taxon>
        <taxon>Hevea</taxon>
    </lineage>
</organism>
<dbReference type="Pfam" id="PF02798">
    <property type="entry name" value="GST_N"/>
    <property type="match status" value="2"/>
</dbReference>
<dbReference type="Pfam" id="PF00043">
    <property type="entry name" value="GST_C"/>
    <property type="match status" value="2"/>
</dbReference>
<gene>
    <name evidence="6" type="ORF">GH714_021314</name>
</gene>
<dbReference type="SUPFAM" id="SSF52833">
    <property type="entry name" value="Thioredoxin-like"/>
    <property type="match status" value="2"/>
</dbReference>
<comment type="catalytic activity">
    <reaction evidence="3">
        <text>RX + glutathione = an S-substituted glutathione + a halide anion + H(+)</text>
        <dbReference type="Rhea" id="RHEA:16437"/>
        <dbReference type="ChEBI" id="CHEBI:15378"/>
        <dbReference type="ChEBI" id="CHEBI:16042"/>
        <dbReference type="ChEBI" id="CHEBI:17792"/>
        <dbReference type="ChEBI" id="CHEBI:57925"/>
        <dbReference type="ChEBI" id="CHEBI:90779"/>
        <dbReference type="EC" id="2.5.1.18"/>
    </reaction>
</comment>
<evidence type="ECO:0000259" key="4">
    <source>
        <dbReference type="PROSITE" id="PS50404"/>
    </source>
</evidence>
<dbReference type="CDD" id="cd03058">
    <property type="entry name" value="GST_N_Tau"/>
    <property type="match status" value="1"/>
</dbReference>
<dbReference type="Gene3D" id="1.20.1050.10">
    <property type="match status" value="2"/>
</dbReference>
<dbReference type="InterPro" id="IPR036249">
    <property type="entry name" value="Thioredoxin-like_sf"/>
</dbReference>
<dbReference type="SFLD" id="SFLDG00358">
    <property type="entry name" value="Main_(cytGST)"/>
    <property type="match status" value="2"/>
</dbReference>
<dbReference type="InterPro" id="IPR010987">
    <property type="entry name" value="Glutathione-S-Trfase_C-like"/>
</dbReference>
<keyword evidence="7" id="KW-1185">Reference proteome</keyword>
<dbReference type="InterPro" id="IPR004046">
    <property type="entry name" value="GST_C"/>
</dbReference>
<sequence length="412" mass="47047">MEWTGSAMDEEVIYVVDEVKGALSEYDSERDCWKKVIELPELKMAEQIAAGRRVCVVCGNGEKIVVVDVMATPARVWVVEPPPGQQVVSVHILPRMSKHHGRRGEANKLRVKSHWVEGCLALKLKGIQYEFIEEDLFNKSTLLLQHNPIYKKVPVLIHNGKPIVESLIILQYIEETWKQNPILPADPYEKAMSNFWANFGDDKVLPSIWYAFIKKGKKQEEAITEAWENLKFLEEELRGKKFFGGENIGLVDIASGWLAITMKTLPIKALYFFNTTPYKKIPVLVHNGRPIVESLIILEYIDETWKQNPLLPEDPHKRATARFWAKFGDDKAMSSLWPILTKQGKEREEALVQATENLKFLEEELKGKRFFGGEEIGFVDIALGWLANLVLVVEEILGFKVIDKAGFPFLSE</sequence>
<dbReference type="InterPro" id="IPR036282">
    <property type="entry name" value="Glutathione-S-Trfase_C_sf"/>
</dbReference>
<evidence type="ECO:0000256" key="1">
    <source>
        <dbReference type="ARBA" id="ARBA00012452"/>
    </source>
</evidence>
<dbReference type="InterPro" id="IPR045074">
    <property type="entry name" value="GST_C_Tau"/>
</dbReference>
<dbReference type="InterPro" id="IPR040079">
    <property type="entry name" value="Glutathione_S-Trfase"/>
</dbReference>
<dbReference type="PANTHER" id="PTHR11260:SF654">
    <property type="entry name" value="GLUTATHIONE TRANSFERASE"/>
    <property type="match status" value="1"/>
</dbReference>
<dbReference type="CDD" id="cd03185">
    <property type="entry name" value="GST_C_Tau"/>
    <property type="match status" value="2"/>
</dbReference>
<feature type="domain" description="GST C-terminal" evidence="5">
    <location>
        <begin position="314"/>
        <end position="412"/>
    </location>
</feature>
<dbReference type="GO" id="GO:0004364">
    <property type="term" value="F:glutathione transferase activity"/>
    <property type="evidence" value="ECO:0007669"/>
    <property type="project" value="UniProtKB-EC"/>
</dbReference>
<dbReference type="PANTHER" id="PTHR11260">
    <property type="entry name" value="GLUTATHIONE S-TRANSFERASE, GST, SUPERFAMILY, GST DOMAIN CONTAINING"/>
    <property type="match status" value="1"/>
</dbReference>
<feature type="domain" description="GST N-terminal" evidence="4">
    <location>
        <begin position="203"/>
        <end position="309"/>
    </location>
</feature>
<dbReference type="Gene3D" id="3.40.30.10">
    <property type="entry name" value="Glutaredoxin"/>
    <property type="match status" value="2"/>
</dbReference>
<protein>
    <recommendedName>
        <fullName evidence="1">glutathione transferase</fullName>
        <ecNumber evidence="1">2.5.1.18</ecNumber>
    </recommendedName>
</protein>
<dbReference type="GO" id="GO:0005737">
    <property type="term" value="C:cytoplasm"/>
    <property type="evidence" value="ECO:0007669"/>
    <property type="project" value="TreeGrafter"/>
</dbReference>
<dbReference type="SUPFAM" id="SSF47616">
    <property type="entry name" value="GST C-terminal domain-like"/>
    <property type="match status" value="2"/>
</dbReference>
<dbReference type="InterPro" id="IPR045073">
    <property type="entry name" value="Omega/Tau-like"/>
</dbReference>
<dbReference type="EC" id="2.5.1.18" evidence="1"/>
<evidence type="ECO:0000259" key="5">
    <source>
        <dbReference type="PROSITE" id="PS50405"/>
    </source>
</evidence>
<evidence type="ECO:0000313" key="6">
    <source>
        <dbReference type="EMBL" id="KAF2306776.1"/>
    </source>
</evidence>
<keyword evidence="2" id="KW-0808">Transferase</keyword>
<reference evidence="6 7" key="1">
    <citation type="journal article" date="2020" name="Mol. Plant">
        <title>The Chromosome-Based Rubber Tree Genome Provides New Insights into Spurge Genome Evolution and Rubber Biosynthesis.</title>
        <authorList>
            <person name="Liu J."/>
            <person name="Shi C."/>
            <person name="Shi C.C."/>
            <person name="Li W."/>
            <person name="Zhang Q.J."/>
            <person name="Zhang Y."/>
            <person name="Li K."/>
            <person name="Lu H.F."/>
            <person name="Shi C."/>
            <person name="Zhu S.T."/>
            <person name="Xiao Z.Y."/>
            <person name="Nan H."/>
            <person name="Yue Y."/>
            <person name="Zhu X.G."/>
            <person name="Wu Y."/>
            <person name="Hong X.N."/>
            <person name="Fan G.Y."/>
            <person name="Tong Y."/>
            <person name="Zhang D."/>
            <person name="Mao C.L."/>
            <person name="Liu Y.L."/>
            <person name="Hao S.J."/>
            <person name="Liu W.Q."/>
            <person name="Lv M.Q."/>
            <person name="Zhang H.B."/>
            <person name="Liu Y."/>
            <person name="Hu-Tang G.R."/>
            <person name="Wang J.P."/>
            <person name="Wang J.H."/>
            <person name="Sun Y.H."/>
            <person name="Ni S.B."/>
            <person name="Chen W.B."/>
            <person name="Zhang X.C."/>
            <person name="Jiao Y.N."/>
            <person name="Eichler E.E."/>
            <person name="Li G.H."/>
            <person name="Liu X."/>
            <person name="Gao L.Z."/>
        </authorList>
    </citation>
    <scope>NUCLEOTIDE SEQUENCE [LARGE SCALE GENOMIC DNA]</scope>
    <source>
        <strain evidence="7">cv. GT1</strain>
        <tissue evidence="6">Leaf</tissue>
    </source>
</reference>
<evidence type="ECO:0000256" key="3">
    <source>
        <dbReference type="ARBA" id="ARBA00047960"/>
    </source>
</evidence>
<accession>A0A6A6M3B8</accession>
<dbReference type="SFLD" id="SFLDS00019">
    <property type="entry name" value="Glutathione_Transferase_(cytos"/>
    <property type="match status" value="2"/>
</dbReference>
<evidence type="ECO:0000313" key="7">
    <source>
        <dbReference type="Proteomes" id="UP000467840"/>
    </source>
</evidence>
<dbReference type="InterPro" id="IPR004045">
    <property type="entry name" value="Glutathione_S-Trfase_N"/>
</dbReference>
<dbReference type="GO" id="GO:0006749">
    <property type="term" value="P:glutathione metabolic process"/>
    <property type="evidence" value="ECO:0007669"/>
    <property type="project" value="InterPro"/>
</dbReference>
<feature type="domain" description="GST N-terminal" evidence="4">
    <location>
        <begin position="107"/>
        <end position="181"/>
    </location>
</feature>
<proteinExistence type="predicted"/>
<dbReference type="PROSITE" id="PS50405">
    <property type="entry name" value="GST_CTER"/>
    <property type="match status" value="2"/>
</dbReference>
<dbReference type="PROSITE" id="PS50404">
    <property type="entry name" value="GST_NTER"/>
    <property type="match status" value="2"/>
</dbReference>
<dbReference type="FunFam" id="1.20.1050.10:FF:000012">
    <property type="entry name" value="Tau class glutathione S-transferase"/>
    <property type="match status" value="1"/>
</dbReference>
<dbReference type="SFLD" id="SFLDG01152">
    <property type="entry name" value="Main.3:_Omega-_and_Tau-like"/>
    <property type="match status" value="1"/>
</dbReference>